<name>A0ACD4NMA4_9HYPH</name>
<proteinExistence type="predicted"/>
<accession>A0ACD4NMA4</accession>
<keyword evidence="2" id="KW-1185">Reference proteome</keyword>
<reference evidence="1" key="1">
    <citation type="submission" date="2022-11" db="EMBL/GenBank/DDBJ databases">
        <title>beta-Carotene-producing bacterium, Jeongeuplla avenae sp. nov., alleviates the salt stress of Arabidopsis seedlings.</title>
        <authorList>
            <person name="Jiang L."/>
            <person name="Lee J."/>
        </authorList>
    </citation>
    <scope>NUCLEOTIDE SEQUENCE</scope>
    <source>
        <strain evidence="1">DY_R2A_6</strain>
    </source>
</reference>
<evidence type="ECO:0000313" key="2">
    <source>
        <dbReference type="Proteomes" id="UP001163223"/>
    </source>
</evidence>
<dbReference type="EMBL" id="CP113520">
    <property type="protein sequence ID" value="WAJ27889.1"/>
    <property type="molecule type" value="Genomic_DNA"/>
</dbReference>
<gene>
    <name evidence="1" type="ORF">OXU80_24095</name>
</gene>
<organism evidence="1 2">
    <name type="scientific">Antarcticirhabdus aurantiaca</name>
    <dbReference type="NCBI Taxonomy" id="2606717"/>
    <lineage>
        <taxon>Bacteria</taxon>
        <taxon>Pseudomonadati</taxon>
        <taxon>Pseudomonadota</taxon>
        <taxon>Alphaproteobacteria</taxon>
        <taxon>Hyphomicrobiales</taxon>
        <taxon>Aurantimonadaceae</taxon>
        <taxon>Antarcticirhabdus</taxon>
    </lineage>
</organism>
<protein>
    <submittedName>
        <fullName evidence="1">Cytochrome c</fullName>
    </submittedName>
</protein>
<sequence length="118" mass="12403">MSFWPKFAPHLALAAALLLGTPLANFGAAAAQDIRAGREKAASCVPCHGLDGIAKAPDAPNLAGDSSFYVDAQLKAFRGGQRQHPQMTLIAQSLSDEDIADLAAWYSAIKISAKLPQD</sequence>
<dbReference type="Proteomes" id="UP001163223">
    <property type="component" value="Chromosome"/>
</dbReference>
<evidence type="ECO:0000313" key="1">
    <source>
        <dbReference type="EMBL" id="WAJ27889.1"/>
    </source>
</evidence>